<sequence length="210" mass="21225">MFPGLPPARRRLRAVRHQLLRRRRLIAAALTAVAVLAALRTLAPPPPDTVDVLVAARDLPSGTLLGDDDLALRAYPAALAPDTAAEAAAGRVLAAPLGSGEVVTDARLVGPGLADAQPGRTVVPVRLPDAGMAALLRPGDQVDLVATDPGSGETSLVAGDVTVLATPRDVPEGPTGGSGGALVVVAATATEAVRIASAGLSQFLTVSWER</sequence>
<dbReference type="CDD" id="cd11614">
    <property type="entry name" value="SAF_CpaB_FlgA_like"/>
    <property type="match status" value="1"/>
</dbReference>
<dbReference type="AlphaFoldDB" id="A0A7Y9H159"/>
<name>A0A7Y9H159_9ACTN</name>
<accession>A0A7Y9H159</accession>
<gene>
    <name evidence="2" type="ORF">F4692_000835</name>
</gene>
<reference evidence="2 3" key="1">
    <citation type="submission" date="2020-07" db="EMBL/GenBank/DDBJ databases">
        <authorList>
            <person name="Partida-Martinez L."/>
            <person name="Huntemann M."/>
            <person name="Clum A."/>
            <person name="Wang J."/>
            <person name="Palaniappan K."/>
            <person name="Ritter S."/>
            <person name="Chen I.-M."/>
            <person name="Stamatis D."/>
            <person name="Reddy T."/>
            <person name="O'Malley R."/>
            <person name="Daum C."/>
            <person name="Shapiro N."/>
            <person name="Ivanova N."/>
            <person name="Kyrpides N."/>
            <person name="Woyke T."/>
        </authorList>
    </citation>
    <scope>NUCLEOTIDE SEQUENCE [LARGE SCALE GENOMIC DNA]</scope>
    <source>
        <strain evidence="2 3">AT2.17</strain>
    </source>
</reference>
<protein>
    <submittedName>
        <fullName evidence="2">Flp pilus assembly protein CpaB</fullName>
    </submittedName>
</protein>
<feature type="domain" description="SAF" evidence="1">
    <location>
        <begin position="50"/>
        <end position="109"/>
    </location>
</feature>
<dbReference type="SMART" id="SM00858">
    <property type="entry name" value="SAF"/>
    <property type="match status" value="1"/>
</dbReference>
<dbReference type="Proteomes" id="UP000549911">
    <property type="component" value="Unassembled WGS sequence"/>
</dbReference>
<evidence type="ECO:0000259" key="1">
    <source>
        <dbReference type="SMART" id="SM00858"/>
    </source>
</evidence>
<dbReference type="EMBL" id="JACCBW010000001">
    <property type="protein sequence ID" value="NYE35731.1"/>
    <property type="molecule type" value="Genomic_DNA"/>
</dbReference>
<proteinExistence type="predicted"/>
<reference evidence="2 3" key="2">
    <citation type="submission" date="2020-08" db="EMBL/GenBank/DDBJ databases">
        <title>The Agave Microbiome: Exploring the role of microbial communities in plant adaptations to desert environments.</title>
        <authorList>
            <person name="Partida-Martinez L.P."/>
        </authorList>
    </citation>
    <scope>NUCLEOTIDE SEQUENCE [LARGE SCALE GENOMIC DNA]</scope>
    <source>
        <strain evidence="2 3">AT2.17</strain>
    </source>
</reference>
<evidence type="ECO:0000313" key="3">
    <source>
        <dbReference type="Proteomes" id="UP000549911"/>
    </source>
</evidence>
<comment type="caution">
    <text evidence="2">The sequence shown here is derived from an EMBL/GenBank/DDBJ whole genome shotgun (WGS) entry which is preliminary data.</text>
</comment>
<dbReference type="InterPro" id="IPR013974">
    <property type="entry name" value="SAF"/>
</dbReference>
<dbReference type="Pfam" id="PF08666">
    <property type="entry name" value="SAF"/>
    <property type="match status" value="1"/>
</dbReference>
<evidence type="ECO:0000313" key="2">
    <source>
        <dbReference type="EMBL" id="NYE35731.1"/>
    </source>
</evidence>
<organism evidence="2 3">
    <name type="scientific">Nocardioides cavernae</name>
    <dbReference type="NCBI Taxonomy" id="1921566"/>
    <lineage>
        <taxon>Bacteria</taxon>
        <taxon>Bacillati</taxon>
        <taxon>Actinomycetota</taxon>
        <taxon>Actinomycetes</taxon>
        <taxon>Propionibacteriales</taxon>
        <taxon>Nocardioidaceae</taxon>
        <taxon>Nocardioides</taxon>
    </lineage>
</organism>
<dbReference type="RefSeq" id="WP_179618347.1">
    <property type="nucleotide sequence ID" value="NZ_JACCBW010000001.1"/>
</dbReference>
<keyword evidence="3" id="KW-1185">Reference proteome</keyword>